<dbReference type="Proteomes" id="UP001196413">
    <property type="component" value="Unassembled WGS sequence"/>
</dbReference>
<sequence>MNIEEMKRFLALCMQKKTVPWLLSLSTILKNGGVDGTYVTVHTNTRANAIMWALLLTSLAAFGTATTFDREESYEEKVQEAYDMLSNVPNAHDTMEFLLKAHELQQGDVDKYTASKEPTEEELRAMDMYSKSIQGHADVSAAEINNEKHVGLGLFQGDIMLTREQADEILQDMEVSMGRRKKTTSLS</sequence>
<reference evidence="1" key="1">
    <citation type="submission" date="2021-06" db="EMBL/GenBank/DDBJ databases">
        <title>Parelaphostrongylus tenuis whole genome reference sequence.</title>
        <authorList>
            <person name="Garwood T.J."/>
            <person name="Larsen P.A."/>
            <person name="Fountain-Jones N.M."/>
            <person name="Garbe J.R."/>
            <person name="Macchietto M.G."/>
            <person name="Kania S.A."/>
            <person name="Gerhold R.W."/>
            <person name="Richards J.E."/>
            <person name="Wolf T.M."/>
        </authorList>
    </citation>
    <scope>NUCLEOTIDE SEQUENCE</scope>
    <source>
        <strain evidence="1">MNPRO001-30</strain>
        <tissue evidence="1">Meninges</tissue>
    </source>
</reference>
<dbReference type="EMBL" id="JAHQIW010004093">
    <property type="protein sequence ID" value="KAJ1361043.1"/>
    <property type="molecule type" value="Genomic_DNA"/>
</dbReference>
<dbReference type="AlphaFoldDB" id="A0AAD5MQP9"/>
<comment type="caution">
    <text evidence="1">The sequence shown here is derived from an EMBL/GenBank/DDBJ whole genome shotgun (WGS) entry which is preliminary data.</text>
</comment>
<evidence type="ECO:0000313" key="2">
    <source>
        <dbReference type="Proteomes" id="UP001196413"/>
    </source>
</evidence>
<protein>
    <submittedName>
        <fullName evidence="1">Uncharacterized protein</fullName>
    </submittedName>
</protein>
<organism evidence="1 2">
    <name type="scientific">Parelaphostrongylus tenuis</name>
    <name type="common">Meningeal worm</name>
    <dbReference type="NCBI Taxonomy" id="148309"/>
    <lineage>
        <taxon>Eukaryota</taxon>
        <taxon>Metazoa</taxon>
        <taxon>Ecdysozoa</taxon>
        <taxon>Nematoda</taxon>
        <taxon>Chromadorea</taxon>
        <taxon>Rhabditida</taxon>
        <taxon>Rhabditina</taxon>
        <taxon>Rhabditomorpha</taxon>
        <taxon>Strongyloidea</taxon>
        <taxon>Metastrongylidae</taxon>
        <taxon>Parelaphostrongylus</taxon>
    </lineage>
</organism>
<proteinExistence type="predicted"/>
<gene>
    <name evidence="1" type="ORF">KIN20_020198</name>
</gene>
<evidence type="ECO:0000313" key="1">
    <source>
        <dbReference type="EMBL" id="KAJ1361043.1"/>
    </source>
</evidence>
<keyword evidence="2" id="KW-1185">Reference proteome</keyword>
<name>A0AAD5MQP9_PARTN</name>
<accession>A0AAD5MQP9</accession>